<dbReference type="PANTHER" id="PTHR43242">
    <property type="entry name" value="NAD(P)-BINDING ROSSMANN-FOLD SUPERFAMILY PROTEIN"/>
    <property type="match status" value="1"/>
</dbReference>
<organism evidence="2">
    <name type="scientific">Leptolyngbya sp. NK1-12</name>
    <dbReference type="NCBI Taxonomy" id="2547451"/>
    <lineage>
        <taxon>Bacteria</taxon>
        <taxon>Bacillati</taxon>
        <taxon>Cyanobacteriota</taxon>
        <taxon>Cyanophyceae</taxon>
        <taxon>Leptolyngbyales</taxon>
        <taxon>Leptolyngbyaceae</taxon>
        <taxon>Leptolyngbya group</taxon>
        <taxon>Leptolyngbya</taxon>
    </lineage>
</organism>
<dbReference type="InterPro" id="IPR036291">
    <property type="entry name" value="NAD(P)-bd_dom_sf"/>
</dbReference>
<dbReference type="RefSeq" id="WP_316433276.1">
    <property type="nucleotide sequence ID" value="NZ_CP053586.1"/>
</dbReference>
<reference evidence="2" key="1">
    <citation type="submission" date="2020-05" db="EMBL/GenBank/DDBJ databases">
        <authorList>
            <person name="Zhu T."/>
            <person name="Keshari N."/>
            <person name="Lu X."/>
        </authorList>
    </citation>
    <scope>NUCLEOTIDE SEQUENCE</scope>
    <source>
        <strain evidence="2">NK1-12</strain>
    </source>
</reference>
<proteinExistence type="predicted"/>
<feature type="domain" description="RmlD-like substrate binding" evidence="1">
    <location>
        <begin position="3"/>
        <end position="284"/>
    </location>
</feature>
<dbReference type="EMBL" id="CP053586">
    <property type="protein sequence ID" value="WNZ21936.1"/>
    <property type="molecule type" value="Genomic_DNA"/>
</dbReference>
<dbReference type="PANTHER" id="PTHR43242:SF1">
    <property type="entry name" value="NAD(P)-BINDING ROSSMANN-FOLD SUPERFAMILY PROTEIN"/>
    <property type="match status" value="1"/>
</dbReference>
<gene>
    <name evidence="2" type="ORF">HJG54_03010</name>
</gene>
<dbReference type="SUPFAM" id="SSF51735">
    <property type="entry name" value="NAD(P)-binding Rossmann-fold domains"/>
    <property type="match status" value="1"/>
</dbReference>
<sequence>MKKLLVTGASGFLGWHLCQLAQSQWQLYGTYHTHPSEVPGVTLLPLDLTDYQAIKQVMQTVQPDAVLHIAALSSPNACQSDPDLSYRINVVASWELAGLCAEAGIPCVFTSSEQVFDGLNPPYRETDPVCPINRYGEHKVAAEVGMQERCPGVVICRMPLMFGAAPTASSFIQPWIKMLRAGQSINLFTDEIRNPVSGMDAAQGIFLALANVKGIIHLGGIERLSRYQLGCILAEVLQLPIDQLNPCRQADVQMAAPRPPDASLNSELAYSLGYQPKGFKDAILALQAEL</sequence>
<dbReference type="InterPro" id="IPR029903">
    <property type="entry name" value="RmlD-like-bd"/>
</dbReference>
<evidence type="ECO:0000313" key="2">
    <source>
        <dbReference type="EMBL" id="WNZ21936.1"/>
    </source>
</evidence>
<dbReference type="AlphaFoldDB" id="A0AA96WGJ0"/>
<dbReference type="Gene3D" id="3.40.50.720">
    <property type="entry name" value="NAD(P)-binding Rossmann-like Domain"/>
    <property type="match status" value="1"/>
</dbReference>
<dbReference type="Pfam" id="PF04321">
    <property type="entry name" value="RmlD_sub_bind"/>
    <property type="match status" value="1"/>
</dbReference>
<protein>
    <submittedName>
        <fullName evidence="2">SDR family oxidoreductase</fullName>
    </submittedName>
</protein>
<name>A0AA96WGJ0_9CYAN</name>
<dbReference type="CDD" id="cd05254">
    <property type="entry name" value="dTDP_HR_like_SDR_e"/>
    <property type="match status" value="1"/>
</dbReference>
<accession>A0AA96WGJ0</accession>
<evidence type="ECO:0000259" key="1">
    <source>
        <dbReference type="Pfam" id="PF04321"/>
    </source>
</evidence>